<dbReference type="InterPro" id="IPR003156">
    <property type="entry name" value="DHHA1_dom"/>
</dbReference>
<dbReference type="Pfam" id="PF01368">
    <property type="entry name" value="DHH"/>
    <property type="match status" value="1"/>
</dbReference>
<reference evidence="5" key="2">
    <citation type="submission" date="2015-04" db="EMBL/GenBank/DDBJ databases">
        <title>A butyrogenic pathway from the amino acid lysine in a human gut commensal.</title>
        <authorList>
            <person name="de Vos W.M."/>
            <person name="Bui N.T.P."/>
            <person name="Plugge C.M."/>
            <person name="Ritari J."/>
        </authorList>
    </citation>
    <scope>NUCLEOTIDE SEQUENCE [LARGE SCALE GENOMIC DNA]</scope>
    <source>
        <strain evidence="5">AF211</strain>
    </source>
</reference>
<dbReference type="KEGG" id="ibu:IB211_00579"/>
<accession>A0A0S2W0U0</accession>
<dbReference type="InterPro" id="IPR051319">
    <property type="entry name" value="Oligoribo/pAp-PDE_c-di-AMP_PDE"/>
</dbReference>
<dbReference type="PANTHER" id="PTHR47618">
    <property type="entry name" value="BIFUNCTIONAL OLIGORIBONUCLEASE AND PAP PHOSPHATASE NRNA"/>
    <property type="match status" value="1"/>
</dbReference>
<dbReference type="OrthoDB" id="9803668at2"/>
<organism evidence="3 5">
    <name type="scientific">Intestinimonas butyriciproducens</name>
    <dbReference type="NCBI Taxonomy" id="1297617"/>
    <lineage>
        <taxon>Bacteria</taxon>
        <taxon>Bacillati</taxon>
        <taxon>Bacillota</taxon>
        <taxon>Clostridia</taxon>
        <taxon>Eubacteriales</taxon>
        <taxon>Intestinimonas</taxon>
    </lineage>
</organism>
<evidence type="ECO:0000313" key="4">
    <source>
        <dbReference type="EMBL" id="PVY59500.1"/>
    </source>
</evidence>
<name>A0A0S2W0U0_9FIRM</name>
<evidence type="ECO:0000313" key="3">
    <source>
        <dbReference type="EMBL" id="ALP92974.1"/>
    </source>
</evidence>
<evidence type="ECO:0000313" key="6">
    <source>
        <dbReference type="Proteomes" id="UP000245778"/>
    </source>
</evidence>
<dbReference type="PANTHER" id="PTHR47618:SF1">
    <property type="entry name" value="BIFUNCTIONAL OLIGORIBONUCLEASE AND PAP PHOSPHATASE NRNA"/>
    <property type="match status" value="1"/>
</dbReference>
<feature type="domain" description="DDH" evidence="1">
    <location>
        <begin position="15"/>
        <end position="142"/>
    </location>
</feature>
<dbReference type="InterPro" id="IPR038763">
    <property type="entry name" value="DHH_sf"/>
</dbReference>
<dbReference type="EMBL" id="CP011307">
    <property type="protein sequence ID" value="ALP92974.1"/>
    <property type="molecule type" value="Genomic_DNA"/>
</dbReference>
<dbReference type="Proteomes" id="UP000064844">
    <property type="component" value="Chromosome"/>
</dbReference>
<dbReference type="EMBL" id="QEKK01000001">
    <property type="protein sequence ID" value="PVY59500.1"/>
    <property type="molecule type" value="Genomic_DNA"/>
</dbReference>
<dbReference type="SUPFAM" id="SSF64182">
    <property type="entry name" value="DHH phosphoesterases"/>
    <property type="match status" value="1"/>
</dbReference>
<dbReference type="Gene3D" id="3.90.1640.10">
    <property type="entry name" value="inorganic pyrophosphatase (n-terminal core)"/>
    <property type="match status" value="1"/>
</dbReference>
<dbReference type="eggNOG" id="COG0618">
    <property type="taxonomic scope" value="Bacteria"/>
</dbReference>
<reference evidence="4 6" key="3">
    <citation type="submission" date="2018-04" db="EMBL/GenBank/DDBJ databases">
        <title>Genomic Encyclopedia of Type Strains, Phase IV (KMG-IV): sequencing the most valuable type-strain genomes for metagenomic binning, comparative biology and taxonomic classification.</title>
        <authorList>
            <person name="Goeker M."/>
        </authorList>
    </citation>
    <scope>NUCLEOTIDE SEQUENCE [LARGE SCALE GENOMIC DNA]</scope>
    <source>
        <strain evidence="4 6">DSM 26588</strain>
    </source>
</reference>
<keyword evidence="5" id="KW-1185">Reference proteome</keyword>
<feature type="domain" description="DHHA1" evidence="2">
    <location>
        <begin position="228"/>
        <end position="312"/>
    </location>
</feature>
<dbReference type="Proteomes" id="UP000245778">
    <property type="component" value="Unassembled WGS sequence"/>
</dbReference>
<dbReference type="Pfam" id="PF02272">
    <property type="entry name" value="DHHA1"/>
    <property type="match status" value="1"/>
</dbReference>
<dbReference type="RefSeq" id="WP_058117035.1">
    <property type="nucleotide sequence ID" value="NZ_CALICV010000134.1"/>
</dbReference>
<dbReference type="GO" id="GO:0003676">
    <property type="term" value="F:nucleic acid binding"/>
    <property type="evidence" value="ECO:0007669"/>
    <property type="project" value="InterPro"/>
</dbReference>
<evidence type="ECO:0000313" key="5">
    <source>
        <dbReference type="Proteomes" id="UP000064844"/>
    </source>
</evidence>
<evidence type="ECO:0000259" key="1">
    <source>
        <dbReference type="Pfam" id="PF01368"/>
    </source>
</evidence>
<dbReference type="STRING" id="1297617.IB211_00579"/>
<dbReference type="InterPro" id="IPR001667">
    <property type="entry name" value="DDH_dom"/>
</dbReference>
<reference evidence="3 5" key="1">
    <citation type="journal article" date="2015" name="Nat. Commun.">
        <title>Production of butyrate from lysine and the Amadori product fructoselysine by a human gut commensal.</title>
        <authorList>
            <person name="Bui T.P."/>
            <person name="Ritari J."/>
            <person name="Boeren S."/>
            <person name="de Waard P."/>
            <person name="Plugge C.M."/>
            <person name="de Vos W.M."/>
        </authorList>
    </citation>
    <scope>NUCLEOTIDE SEQUENCE [LARGE SCALE GENOMIC DNA]</scope>
    <source>
        <strain evidence="3 5">AF211</strain>
    </source>
</reference>
<dbReference type="AlphaFoldDB" id="A0A0S2W0U0"/>
<protein>
    <submittedName>
        <fullName evidence="3">3'-to-5' oligoribonuclease A</fullName>
    </submittedName>
    <submittedName>
        <fullName evidence="4">Phosphoesterase RecJ-like protein</fullName>
    </submittedName>
</protein>
<dbReference type="GeneID" id="93228242"/>
<dbReference type="Gene3D" id="3.10.310.30">
    <property type="match status" value="1"/>
</dbReference>
<gene>
    <name evidence="4" type="ORF">C7373_10112</name>
    <name evidence="3" type="ORF">IB211_00579</name>
</gene>
<evidence type="ECO:0000259" key="2">
    <source>
        <dbReference type="Pfam" id="PF02272"/>
    </source>
</evidence>
<sequence length="324" mass="34538">MDYKAAAELLKKQDRILILTHRRPDGDTIGCAAGLCAALREQGKTACILPNEDATSLFTPYLGGYLAEEDWEPDFVVSVDIAGRSLFTPRGERYLARGIDLGIDHHPSYEGFARESCVDPGRAACGELIYDLIRQWGPVSPAAALPLYVAVATDTGCFMYSNTTPATHRVCADLMAVGIDFQGVNKRHFRTKSLKRLRLESLLVDGMDVHDGGATVIAAISLADMARLEATERDAEDIAAFLGQIEGVRTSVTIRELAPGECKLSVRTDQGLNATRVCALLGGGGHASAAGCTVMGTVAEAKAAILAAIRQVWVEDRDGASAGT</sequence>
<proteinExistence type="predicted"/>